<gene>
    <name evidence="2" type="ORF">ENO26_00305</name>
</gene>
<comment type="caution">
    <text evidence="2">The sequence shown here is derived from an EMBL/GenBank/DDBJ whole genome shotgun (WGS) entry which is preliminary data.</text>
</comment>
<name>A0A7J2U0G2_9CREN</name>
<dbReference type="AlphaFoldDB" id="A0A7J2U0G2"/>
<dbReference type="InterPro" id="IPR040459">
    <property type="entry name" value="MJ1316"/>
</dbReference>
<dbReference type="Pfam" id="PF04457">
    <property type="entry name" value="MJ1316"/>
    <property type="match status" value="1"/>
</dbReference>
<feature type="domain" description="MJ1316 RNA cyclic group end recognition" evidence="1">
    <location>
        <begin position="1"/>
        <end position="81"/>
    </location>
</feature>
<protein>
    <submittedName>
        <fullName evidence="2">DUF504 domain-containing protein</fullName>
    </submittedName>
</protein>
<proteinExistence type="predicted"/>
<evidence type="ECO:0000259" key="1">
    <source>
        <dbReference type="Pfam" id="PF04457"/>
    </source>
</evidence>
<dbReference type="EMBL" id="DSEU01000001">
    <property type="protein sequence ID" value="HEM66019.1"/>
    <property type="molecule type" value="Genomic_DNA"/>
</dbReference>
<evidence type="ECO:0000313" key="2">
    <source>
        <dbReference type="EMBL" id="HEM66019.1"/>
    </source>
</evidence>
<organism evidence="2">
    <name type="scientific">Ignisphaera aggregans</name>
    <dbReference type="NCBI Taxonomy" id="334771"/>
    <lineage>
        <taxon>Archaea</taxon>
        <taxon>Thermoproteota</taxon>
        <taxon>Thermoprotei</taxon>
        <taxon>Desulfurococcales</taxon>
        <taxon>Desulfurococcaceae</taxon>
        <taxon>Ignisphaera</taxon>
    </lineage>
</organism>
<sequence>MRVKEAVNKILWTVKKKKELERYRLVITDRISPLGYSEIPFTCIARIDNNYVYITCNNEITIVPIHRVIRIVKDSETIYDREK</sequence>
<reference evidence="2" key="1">
    <citation type="journal article" date="2020" name="mSystems">
        <title>Genome- and Community-Level Interaction Insights into Carbon Utilization and Element Cycling Functions of Hydrothermarchaeota in Hydrothermal Sediment.</title>
        <authorList>
            <person name="Zhou Z."/>
            <person name="Liu Y."/>
            <person name="Xu W."/>
            <person name="Pan J."/>
            <person name="Luo Z.H."/>
            <person name="Li M."/>
        </authorList>
    </citation>
    <scope>NUCLEOTIDE SEQUENCE [LARGE SCALE GENOMIC DNA]</scope>
    <source>
        <strain evidence="2">SpSt-125</strain>
    </source>
</reference>
<accession>A0A7J2U0G2</accession>